<gene>
    <name evidence="4" type="ORF">IMSHALPRED_002085</name>
</gene>
<feature type="transmembrane region" description="Helical" evidence="2">
    <location>
        <begin position="152"/>
        <end position="174"/>
    </location>
</feature>
<accession>A0A8H3J4H8</accession>
<keyword evidence="2" id="KW-1133">Transmembrane helix</keyword>
<dbReference type="InterPro" id="IPR049326">
    <property type="entry name" value="Rhodopsin_dom_fungi"/>
</dbReference>
<feature type="transmembrane region" description="Helical" evidence="2">
    <location>
        <begin position="74"/>
        <end position="95"/>
    </location>
</feature>
<sequence length="296" mass="33043">MIKILSIAQSIAITVGTSNGLGKHVAALSAVQISAYSKATYAANLLYIASMCLSELSVVFFLRNITPVRQDRRLIYAVGSVTLLWTLTATIVSVVECGSPTPWNYFNGHCINRVMWWNCVEVMNILINIALVALPVWIVSKVQTPPLRKVSVGLMFALRITVCVASTCKLVYWNRARYSHDLTFDIWPVTLCTQAIQCMSIASFCFLYLKPLFDILDSGFIRSDEFRRKGQFDPQDSYSLSKMTSGKERGQESGNLARLTRTENGDTTITAHGNKWGWDGGSQNSEARIIKETLYD</sequence>
<evidence type="ECO:0000313" key="5">
    <source>
        <dbReference type="Proteomes" id="UP000664534"/>
    </source>
</evidence>
<dbReference type="PANTHER" id="PTHR38794:SF1">
    <property type="entry name" value="INTEGRAL MEMBRANE PROTEIN"/>
    <property type="match status" value="1"/>
</dbReference>
<dbReference type="PANTHER" id="PTHR38794">
    <property type="entry name" value="INTEGRAL MEMBRANE PROTEIN"/>
    <property type="match status" value="1"/>
</dbReference>
<keyword evidence="2" id="KW-0472">Membrane</keyword>
<dbReference type="Pfam" id="PF20684">
    <property type="entry name" value="Fung_rhodopsin"/>
    <property type="match status" value="1"/>
</dbReference>
<feature type="region of interest" description="Disordered" evidence="1">
    <location>
        <begin position="237"/>
        <end position="260"/>
    </location>
</feature>
<dbReference type="AlphaFoldDB" id="A0A8H3J4H8"/>
<comment type="caution">
    <text evidence="4">The sequence shown here is derived from an EMBL/GenBank/DDBJ whole genome shotgun (WGS) entry which is preliminary data.</text>
</comment>
<feature type="domain" description="Rhodopsin" evidence="3">
    <location>
        <begin position="4"/>
        <end position="213"/>
    </location>
</feature>
<feature type="transmembrane region" description="Helical" evidence="2">
    <location>
        <begin position="186"/>
        <end position="209"/>
    </location>
</feature>
<evidence type="ECO:0000313" key="4">
    <source>
        <dbReference type="EMBL" id="CAF9940582.1"/>
    </source>
</evidence>
<name>A0A8H3J4H8_9LECA</name>
<evidence type="ECO:0000256" key="2">
    <source>
        <dbReference type="SAM" id="Phobius"/>
    </source>
</evidence>
<dbReference type="OrthoDB" id="5365021at2759"/>
<evidence type="ECO:0000256" key="1">
    <source>
        <dbReference type="SAM" id="MobiDB-lite"/>
    </source>
</evidence>
<organism evidence="4 5">
    <name type="scientific">Imshaugia aleurites</name>
    <dbReference type="NCBI Taxonomy" id="172621"/>
    <lineage>
        <taxon>Eukaryota</taxon>
        <taxon>Fungi</taxon>
        <taxon>Dikarya</taxon>
        <taxon>Ascomycota</taxon>
        <taxon>Pezizomycotina</taxon>
        <taxon>Lecanoromycetes</taxon>
        <taxon>OSLEUM clade</taxon>
        <taxon>Lecanoromycetidae</taxon>
        <taxon>Lecanorales</taxon>
        <taxon>Lecanorineae</taxon>
        <taxon>Parmeliaceae</taxon>
        <taxon>Imshaugia</taxon>
    </lineage>
</organism>
<protein>
    <recommendedName>
        <fullName evidence="3">Rhodopsin domain-containing protein</fullName>
    </recommendedName>
</protein>
<reference evidence="4" key="1">
    <citation type="submission" date="2021-03" db="EMBL/GenBank/DDBJ databases">
        <authorList>
            <person name="Tagirdzhanova G."/>
        </authorList>
    </citation>
    <scope>NUCLEOTIDE SEQUENCE</scope>
</reference>
<dbReference type="EMBL" id="CAJPDT010000133">
    <property type="protein sequence ID" value="CAF9940582.1"/>
    <property type="molecule type" value="Genomic_DNA"/>
</dbReference>
<evidence type="ECO:0000259" key="3">
    <source>
        <dbReference type="Pfam" id="PF20684"/>
    </source>
</evidence>
<dbReference type="Proteomes" id="UP000664534">
    <property type="component" value="Unassembled WGS sequence"/>
</dbReference>
<proteinExistence type="predicted"/>
<feature type="transmembrane region" description="Helical" evidence="2">
    <location>
        <begin position="44"/>
        <end position="62"/>
    </location>
</feature>
<feature type="transmembrane region" description="Helical" evidence="2">
    <location>
        <begin position="115"/>
        <end position="140"/>
    </location>
</feature>
<keyword evidence="2" id="KW-0812">Transmembrane</keyword>
<keyword evidence="5" id="KW-1185">Reference proteome</keyword>